<accession>A0A699GPS6</accession>
<sequence length="90" mass="10348">MGWGKNPDSNPPEFSVASDDDADRNMVLSKRFIVQKSEFYPIVDFGRTTEILRSESEYTTLRFTVIQIIQQFFVLFSGAFSDKWVAAEMP</sequence>
<proteinExistence type="predicted"/>
<evidence type="ECO:0000313" key="2">
    <source>
        <dbReference type="EMBL" id="GEV64085.1"/>
    </source>
</evidence>
<organism evidence="2">
    <name type="scientific">Tanacetum cinerariifolium</name>
    <name type="common">Dalmatian daisy</name>
    <name type="synonym">Chrysanthemum cinerariifolium</name>
    <dbReference type="NCBI Taxonomy" id="118510"/>
    <lineage>
        <taxon>Eukaryota</taxon>
        <taxon>Viridiplantae</taxon>
        <taxon>Streptophyta</taxon>
        <taxon>Embryophyta</taxon>
        <taxon>Tracheophyta</taxon>
        <taxon>Spermatophyta</taxon>
        <taxon>Magnoliopsida</taxon>
        <taxon>eudicotyledons</taxon>
        <taxon>Gunneridae</taxon>
        <taxon>Pentapetalae</taxon>
        <taxon>asterids</taxon>
        <taxon>campanulids</taxon>
        <taxon>Asterales</taxon>
        <taxon>Asteraceae</taxon>
        <taxon>Asteroideae</taxon>
        <taxon>Anthemideae</taxon>
        <taxon>Anthemidinae</taxon>
        <taxon>Tanacetum</taxon>
    </lineage>
</organism>
<gene>
    <name evidence="2" type="ORF">Tci_136062</name>
</gene>
<dbReference type="AlphaFoldDB" id="A0A699GPS6"/>
<dbReference type="EMBL" id="BKCJ010029595">
    <property type="protein sequence ID" value="GEV64085.1"/>
    <property type="molecule type" value="Genomic_DNA"/>
</dbReference>
<protein>
    <submittedName>
        <fullName evidence="2">Phosphoglucomutase, cytoplasmic</fullName>
    </submittedName>
</protein>
<comment type="caution">
    <text evidence="2">The sequence shown here is derived from an EMBL/GenBank/DDBJ whole genome shotgun (WGS) entry which is preliminary data.</text>
</comment>
<feature type="region of interest" description="Disordered" evidence="1">
    <location>
        <begin position="1"/>
        <end position="20"/>
    </location>
</feature>
<reference evidence="2" key="1">
    <citation type="journal article" date="2019" name="Sci. Rep.">
        <title>Draft genome of Tanacetum cinerariifolium, the natural source of mosquito coil.</title>
        <authorList>
            <person name="Yamashiro T."/>
            <person name="Shiraishi A."/>
            <person name="Satake H."/>
            <person name="Nakayama K."/>
        </authorList>
    </citation>
    <scope>NUCLEOTIDE SEQUENCE</scope>
</reference>
<name>A0A699GPS6_TANCI</name>
<evidence type="ECO:0000256" key="1">
    <source>
        <dbReference type="SAM" id="MobiDB-lite"/>
    </source>
</evidence>